<dbReference type="Proteomes" id="UP001218218">
    <property type="component" value="Unassembled WGS sequence"/>
</dbReference>
<organism evidence="1 2">
    <name type="scientific">Mycena albidolilacea</name>
    <dbReference type="NCBI Taxonomy" id="1033008"/>
    <lineage>
        <taxon>Eukaryota</taxon>
        <taxon>Fungi</taxon>
        <taxon>Dikarya</taxon>
        <taxon>Basidiomycota</taxon>
        <taxon>Agaricomycotina</taxon>
        <taxon>Agaricomycetes</taxon>
        <taxon>Agaricomycetidae</taxon>
        <taxon>Agaricales</taxon>
        <taxon>Marasmiineae</taxon>
        <taxon>Mycenaceae</taxon>
        <taxon>Mycena</taxon>
    </lineage>
</organism>
<accession>A0AAD7A0W3</accession>
<evidence type="ECO:0000313" key="2">
    <source>
        <dbReference type="Proteomes" id="UP001218218"/>
    </source>
</evidence>
<gene>
    <name evidence="1" type="ORF">DFH08DRAFT_670751</name>
</gene>
<sequence length="96" mass="11147">EVRFAFNVQHDCSSGTCTPTGKRPTLQERQETQLEESFIEHDAQVRRFVVNTASLHNPHLLRRIFPAVLIKPSVLWDDCVLLHRQQAERLREGRDA</sequence>
<dbReference type="EMBL" id="JARIHO010000019">
    <property type="protein sequence ID" value="KAJ7347294.1"/>
    <property type="molecule type" value="Genomic_DNA"/>
</dbReference>
<reference evidence="1" key="1">
    <citation type="submission" date="2023-03" db="EMBL/GenBank/DDBJ databases">
        <title>Massive genome expansion in bonnet fungi (Mycena s.s.) driven by repeated elements and novel gene families across ecological guilds.</title>
        <authorList>
            <consortium name="Lawrence Berkeley National Laboratory"/>
            <person name="Harder C.B."/>
            <person name="Miyauchi S."/>
            <person name="Viragh M."/>
            <person name="Kuo A."/>
            <person name="Thoen E."/>
            <person name="Andreopoulos B."/>
            <person name="Lu D."/>
            <person name="Skrede I."/>
            <person name="Drula E."/>
            <person name="Henrissat B."/>
            <person name="Morin E."/>
            <person name="Kohler A."/>
            <person name="Barry K."/>
            <person name="LaButti K."/>
            <person name="Morin E."/>
            <person name="Salamov A."/>
            <person name="Lipzen A."/>
            <person name="Mereny Z."/>
            <person name="Hegedus B."/>
            <person name="Baldrian P."/>
            <person name="Stursova M."/>
            <person name="Weitz H."/>
            <person name="Taylor A."/>
            <person name="Grigoriev I.V."/>
            <person name="Nagy L.G."/>
            <person name="Martin F."/>
            <person name="Kauserud H."/>
        </authorList>
    </citation>
    <scope>NUCLEOTIDE SEQUENCE</scope>
    <source>
        <strain evidence="1">CBHHK002</strain>
    </source>
</reference>
<name>A0AAD7A0W3_9AGAR</name>
<keyword evidence="2" id="KW-1185">Reference proteome</keyword>
<feature type="non-terminal residue" evidence="1">
    <location>
        <position position="1"/>
    </location>
</feature>
<dbReference type="AlphaFoldDB" id="A0AAD7A0W3"/>
<feature type="non-terminal residue" evidence="1">
    <location>
        <position position="96"/>
    </location>
</feature>
<protein>
    <submittedName>
        <fullName evidence="1">Uncharacterized protein</fullName>
    </submittedName>
</protein>
<evidence type="ECO:0000313" key="1">
    <source>
        <dbReference type="EMBL" id="KAJ7347294.1"/>
    </source>
</evidence>
<comment type="caution">
    <text evidence="1">The sequence shown here is derived from an EMBL/GenBank/DDBJ whole genome shotgun (WGS) entry which is preliminary data.</text>
</comment>
<proteinExistence type="predicted"/>